<dbReference type="NCBIfam" id="NF042433">
    <property type="entry name" value="CitmalDyn_Leptosp"/>
    <property type="match status" value="1"/>
</dbReference>
<dbReference type="RefSeq" id="WP_100759593.1">
    <property type="nucleotide sequence ID" value="NZ_NPDT01000006.1"/>
</dbReference>
<accession>A0A2M9Z9U0</accession>
<dbReference type="InterPro" id="IPR013785">
    <property type="entry name" value="Aldolase_TIM"/>
</dbReference>
<dbReference type="Gene3D" id="3.20.20.70">
    <property type="entry name" value="Aldolase class I"/>
    <property type="match status" value="1"/>
</dbReference>
<dbReference type="Pfam" id="PF22617">
    <property type="entry name" value="HCS_D2"/>
    <property type="match status" value="1"/>
</dbReference>
<feature type="domain" description="Pyruvate carboxyltransferase" evidence="6">
    <location>
        <begin position="9"/>
        <end position="270"/>
    </location>
</feature>
<dbReference type="Proteomes" id="UP000231912">
    <property type="component" value="Unassembled WGS sequence"/>
</dbReference>
<dbReference type="AlphaFoldDB" id="A0A2M9Z9U0"/>
<dbReference type="PROSITE" id="PS00815">
    <property type="entry name" value="AIPM_HOMOCIT_SYNTH_1"/>
    <property type="match status" value="1"/>
</dbReference>
<gene>
    <name evidence="7" type="ORF">CH371_14905</name>
</gene>
<comment type="caution">
    <text evidence="7">The sequence shown here is derived from an EMBL/GenBank/DDBJ whole genome shotgun (WGS) entry which is preliminary data.</text>
</comment>
<dbReference type="Pfam" id="PF08502">
    <property type="entry name" value="LeuA_dimer"/>
    <property type="match status" value="1"/>
</dbReference>
<evidence type="ECO:0000256" key="3">
    <source>
        <dbReference type="ARBA" id="ARBA00022679"/>
    </source>
</evidence>
<evidence type="ECO:0000256" key="1">
    <source>
        <dbReference type="ARBA" id="ARBA00006154"/>
    </source>
</evidence>
<reference evidence="7 8" key="1">
    <citation type="submission" date="2017-07" db="EMBL/GenBank/DDBJ databases">
        <title>Leptospira spp. isolated from tropical soils.</title>
        <authorList>
            <person name="Thibeaux R."/>
            <person name="Iraola G."/>
            <person name="Ferres I."/>
            <person name="Bierque E."/>
            <person name="Girault D."/>
            <person name="Soupe-Gilbert M.-E."/>
            <person name="Picardeau M."/>
            <person name="Goarant C."/>
        </authorList>
    </citation>
    <scope>NUCLEOTIDE SEQUENCE [LARGE SCALE GENOMIC DNA]</scope>
    <source>
        <strain evidence="7 8">FH2-C-A2</strain>
    </source>
</reference>
<dbReference type="InterPro" id="IPR000891">
    <property type="entry name" value="PYR_CT"/>
</dbReference>
<dbReference type="FunFam" id="3.30.160.340:FF:000001">
    <property type="entry name" value="2-isopropylmalate synthase"/>
    <property type="match status" value="1"/>
</dbReference>
<dbReference type="InterPro" id="IPR002034">
    <property type="entry name" value="AIPM/Hcit_synth_CS"/>
</dbReference>
<dbReference type="GO" id="GO:0003852">
    <property type="term" value="F:2-isopropylmalate synthase activity"/>
    <property type="evidence" value="ECO:0007669"/>
    <property type="project" value="InterPro"/>
</dbReference>
<dbReference type="Gene3D" id="3.30.160.340">
    <property type="match status" value="1"/>
</dbReference>
<evidence type="ECO:0000256" key="4">
    <source>
        <dbReference type="ARBA" id="ARBA00023304"/>
    </source>
</evidence>
<dbReference type="SMART" id="SM00917">
    <property type="entry name" value="LeuA_dimer"/>
    <property type="match status" value="1"/>
</dbReference>
<dbReference type="SUPFAM" id="SSF51569">
    <property type="entry name" value="Aldolase"/>
    <property type="match status" value="1"/>
</dbReference>
<dbReference type="PANTHER" id="PTHR42880">
    <property type="entry name" value="HOMOCITRATE SYNTHASE"/>
    <property type="match status" value="1"/>
</dbReference>
<keyword evidence="4" id="KW-0100">Branched-chain amino acid biosynthesis</keyword>
<keyword evidence="3 5" id="KW-0808">Transferase</keyword>
<proteinExistence type="inferred from homology"/>
<organism evidence="7 8">
    <name type="scientific">Leptospira wolffii</name>
    <dbReference type="NCBI Taxonomy" id="409998"/>
    <lineage>
        <taxon>Bacteria</taxon>
        <taxon>Pseudomonadati</taxon>
        <taxon>Spirochaetota</taxon>
        <taxon>Spirochaetia</taxon>
        <taxon>Leptospirales</taxon>
        <taxon>Leptospiraceae</taxon>
        <taxon>Leptospira</taxon>
    </lineage>
</organism>
<dbReference type="InterPro" id="IPR054907">
    <property type="entry name" value="CitmalSynth_CimA"/>
</dbReference>
<dbReference type="Gene3D" id="3.30.160.740">
    <property type="match status" value="1"/>
</dbReference>
<dbReference type="PROSITE" id="PS50991">
    <property type="entry name" value="PYR_CT"/>
    <property type="match status" value="1"/>
</dbReference>
<dbReference type="InterPro" id="IPR013709">
    <property type="entry name" value="2-isopropylmalate_synth_dimer"/>
</dbReference>
<evidence type="ECO:0000256" key="2">
    <source>
        <dbReference type="ARBA" id="ARBA00022605"/>
    </source>
</evidence>
<dbReference type="EMBL" id="NPDT01000006">
    <property type="protein sequence ID" value="PJZ65201.1"/>
    <property type="molecule type" value="Genomic_DNA"/>
</dbReference>
<keyword evidence="2" id="KW-0028">Amino-acid biosynthesis</keyword>
<dbReference type="InterPro" id="IPR054691">
    <property type="entry name" value="LeuA/HCS_post-cat"/>
</dbReference>
<dbReference type="GO" id="GO:0009098">
    <property type="term" value="P:L-leucine biosynthetic process"/>
    <property type="evidence" value="ECO:0007669"/>
    <property type="project" value="InterPro"/>
</dbReference>
<sequence>MTTEQRKAIQILDVTLRDGEQTRGVSFSASEKLNIAKFLLQNLKVDRVEIASARVSQGELESVRKIMEWADSENVGDRIEILGFVDSNRSVDWILAAGARTLNLLTKGSLKHLEGQLKKTPSEHFAEVSETIHYAKKNGLNVNIYLEDWSNGYLNSKDYVLDFVDHLSKEPVGKIFLPDTLGVLSPDETFEGVGTLVKKYPDLHFEFHGHNDYDLSVANCIFAVKAGAKGVHVSVNGLGERAGNSPLEAVVTALHDKAGIRTLVDEKCITEASRLVETFSGKRISANRPVVGEDVFTQTAGVHADGDKKGNLYANPILPERFGRKRSYALGKLAGKASISENLKQLGMVLSPDIERKVLEKVIEMGDQNKTITPEDLPFLIADVSGAATEQALKIVGCKIDSGLGIRPKAIVELEWKGKKFSAEGEGDGGYDAFMVALSSIGSQAGFTIPRLVDYEVRIPPGGKTDALVETMITWNKTQENHEEENFKTIGVHCDQTIAAVLATEKMLNLVLQKWHN</sequence>
<dbReference type="PANTHER" id="PTHR42880:SF1">
    <property type="entry name" value="ISOPROPYLMALATE_HOMOCITRATE_CITRAMALATE SYNTHASE FAMILY PROTEIN"/>
    <property type="match status" value="1"/>
</dbReference>
<evidence type="ECO:0000259" key="6">
    <source>
        <dbReference type="PROSITE" id="PS50991"/>
    </source>
</evidence>
<dbReference type="SUPFAM" id="SSF110921">
    <property type="entry name" value="2-isopropylmalate synthase LeuA, allosteric (dimerisation) domain"/>
    <property type="match status" value="1"/>
</dbReference>
<evidence type="ECO:0000313" key="8">
    <source>
        <dbReference type="Proteomes" id="UP000231912"/>
    </source>
</evidence>
<evidence type="ECO:0000313" key="7">
    <source>
        <dbReference type="EMBL" id="PJZ65201.1"/>
    </source>
</evidence>
<protein>
    <submittedName>
        <fullName evidence="7">2-isopropylmalate synthase</fullName>
    </submittedName>
</protein>
<comment type="similarity">
    <text evidence="1 5">Belongs to the alpha-IPM synthase/homocitrate synthase family.</text>
</comment>
<dbReference type="Pfam" id="PF00682">
    <property type="entry name" value="HMGL-like"/>
    <property type="match status" value="1"/>
</dbReference>
<evidence type="ECO:0000256" key="5">
    <source>
        <dbReference type="RuleBase" id="RU003523"/>
    </source>
</evidence>
<dbReference type="InterPro" id="IPR036230">
    <property type="entry name" value="LeuA_allosteric_dom_sf"/>
</dbReference>
<name>A0A2M9Z9U0_9LEPT</name>